<dbReference type="NCBIfam" id="NF001965">
    <property type="entry name" value="PRK00742.1"/>
    <property type="match status" value="1"/>
</dbReference>
<dbReference type="GO" id="GO:0000156">
    <property type="term" value="F:phosphorelay response regulator activity"/>
    <property type="evidence" value="ECO:0007669"/>
    <property type="project" value="InterPro"/>
</dbReference>
<sequence length="384" mass="40246">MSRIRVLVVDDSVVIRRLLSDVLSEDDRLEVVGTAANGKVALAKIPQLNPDLITLDVEMPVMDGLTTLRELRRLHPRIPVIMFSTLTEKGARTTLDALELGASDYVAKPANVGSVMQSMAAVRAELVPKVVALCSRVVPARPRPAVAPLPSAPAVVRRTEAPKRVDLLAIGSSTGGPDALSTVLSALPASLPVPVVVVQHMPPVFTRQFAERLNSKCALTVSEATSGVRLAPGHVLIAPGDHHMRLRGAAGSVHAYLDQGVPENYCRPAVDVLFRSVVEVYGGHVLGVVLTGMGADGARSSAQVVEAGGEVLVQDQATSVVWGMPGAVAAAGLASAQLPLREVAPAVLTRIARGRSATPLATRPATPLARPATPRPSLLQGTRR</sequence>
<evidence type="ECO:0000256" key="2">
    <source>
        <dbReference type="ARBA" id="ARBA00048267"/>
    </source>
</evidence>
<protein>
    <recommendedName>
        <fullName evidence="3">Protein-glutamate methylesterase/protein-glutamine glutaminase</fullName>
        <ecNumber evidence="3">3.1.1.61</ecNumber>
        <ecNumber evidence="3">3.5.1.44</ecNumber>
    </recommendedName>
</protein>
<dbReference type="HAMAP" id="MF_00099">
    <property type="entry name" value="CheB_chemtxs"/>
    <property type="match status" value="1"/>
</dbReference>
<evidence type="ECO:0000256" key="3">
    <source>
        <dbReference type="HAMAP-Rule" id="MF_00099"/>
    </source>
</evidence>
<feature type="domain" description="Response regulatory" evidence="7">
    <location>
        <begin position="5"/>
        <end position="123"/>
    </location>
</feature>
<comment type="catalytic activity">
    <reaction evidence="3">
        <text>L-glutaminyl-[protein] + H2O = L-glutamyl-[protein] + NH4(+)</text>
        <dbReference type="Rhea" id="RHEA:16441"/>
        <dbReference type="Rhea" id="RHEA-COMP:10207"/>
        <dbReference type="Rhea" id="RHEA-COMP:10208"/>
        <dbReference type="ChEBI" id="CHEBI:15377"/>
        <dbReference type="ChEBI" id="CHEBI:28938"/>
        <dbReference type="ChEBI" id="CHEBI:29973"/>
        <dbReference type="ChEBI" id="CHEBI:30011"/>
        <dbReference type="EC" id="3.5.1.44"/>
    </reaction>
</comment>
<dbReference type="CDD" id="cd17541">
    <property type="entry name" value="REC_CheB-like"/>
    <property type="match status" value="1"/>
</dbReference>
<keyword evidence="3" id="KW-0963">Cytoplasm</keyword>
<dbReference type="GO" id="GO:0050568">
    <property type="term" value="F:protein-glutamine glutaminase activity"/>
    <property type="evidence" value="ECO:0007669"/>
    <property type="project" value="UniProtKB-UniRule"/>
</dbReference>
<dbReference type="SUPFAM" id="SSF52738">
    <property type="entry name" value="Methylesterase CheB, C-terminal domain"/>
    <property type="match status" value="1"/>
</dbReference>
<accession>A0A6J4MED8</accession>
<dbReference type="SUPFAM" id="SSF52172">
    <property type="entry name" value="CheY-like"/>
    <property type="match status" value="1"/>
</dbReference>
<dbReference type="AlphaFoldDB" id="A0A6J4MED8"/>
<dbReference type="PANTHER" id="PTHR42872">
    <property type="entry name" value="PROTEIN-GLUTAMATE METHYLESTERASE/PROTEIN-GLUTAMINE GLUTAMINASE"/>
    <property type="match status" value="1"/>
</dbReference>
<dbReference type="EC" id="3.1.1.61" evidence="3"/>
<dbReference type="Gene3D" id="3.40.50.180">
    <property type="entry name" value="Methylesterase CheB, C-terminal domain"/>
    <property type="match status" value="1"/>
</dbReference>
<evidence type="ECO:0000256" key="1">
    <source>
        <dbReference type="ARBA" id="ARBA00022801"/>
    </source>
</evidence>
<comment type="function">
    <text evidence="3">Involved in chemotaxis. Part of a chemotaxis signal transduction system that modulates chemotaxis in response to various stimuli. Catalyzes the demethylation of specific methylglutamate residues introduced into the chemoreceptors (methyl-accepting chemotaxis proteins or MCP) by CheR. Also mediates the irreversible deamidation of specific glutamine residues to glutamic acid.</text>
</comment>
<dbReference type="InterPro" id="IPR008248">
    <property type="entry name" value="CheB-like"/>
</dbReference>
<evidence type="ECO:0000256" key="5">
    <source>
        <dbReference type="PROSITE-ProRule" id="PRU00169"/>
    </source>
</evidence>
<comment type="subcellular location">
    <subcellularLocation>
        <location evidence="3">Cytoplasm</location>
    </subcellularLocation>
</comment>
<evidence type="ECO:0000256" key="4">
    <source>
        <dbReference type="PROSITE-ProRule" id="PRU00050"/>
    </source>
</evidence>
<feature type="active site" evidence="3 4">
    <location>
        <position position="296"/>
    </location>
</feature>
<dbReference type="SMART" id="SM00448">
    <property type="entry name" value="REC"/>
    <property type="match status" value="1"/>
</dbReference>
<evidence type="ECO:0000313" key="9">
    <source>
        <dbReference type="EMBL" id="CAA9357394.1"/>
    </source>
</evidence>
<comment type="PTM">
    <text evidence="3">Phosphorylated by CheA. Phosphorylation of the N-terminal regulatory domain activates the methylesterase activity.</text>
</comment>
<feature type="domain" description="CheB-type methylesterase" evidence="8">
    <location>
        <begin position="148"/>
        <end position="354"/>
    </location>
</feature>
<dbReference type="Pfam" id="PF00072">
    <property type="entry name" value="Response_reg"/>
    <property type="match status" value="1"/>
</dbReference>
<dbReference type="InterPro" id="IPR011006">
    <property type="entry name" value="CheY-like_superfamily"/>
</dbReference>
<dbReference type="PROSITE" id="PS50122">
    <property type="entry name" value="CHEB"/>
    <property type="match status" value="1"/>
</dbReference>
<comment type="catalytic activity">
    <reaction evidence="2 3">
        <text>[protein]-L-glutamate 5-O-methyl ester + H2O = L-glutamyl-[protein] + methanol + H(+)</text>
        <dbReference type="Rhea" id="RHEA:23236"/>
        <dbReference type="Rhea" id="RHEA-COMP:10208"/>
        <dbReference type="Rhea" id="RHEA-COMP:10311"/>
        <dbReference type="ChEBI" id="CHEBI:15377"/>
        <dbReference type="ChEBI" id="CHEBI:15378"/>
        <dbReference type="ChEBI" id="CHEBI:17790"/>
        <dbReference type="ChEBI" id="CHEBI:29973"/>
        <dbReference type="ChEBI" id="CHEBI:82795"/>
        <dbReference type="EC" id="3.1.1.61"/>
    </reaction>
</comment>
<dbReference type="InterPro" id="IPR001789">
    <property type="entry name" value="Sig_transdc_resp-reg_receiver"/>
</dbReference>
<feature type="active site" evidence="3 4">
    <location>
        <position position="173"/>
    </location>
</feature>
<evidence type="ECO:0000259" key="7">
    <source>
        <dbReference type="PROSITE" id="PS50110"/>
    </source>
</evidence>
<dbReference type="PIRSF" id="PIRSF000876">
    <property type="entry name" value="RR_chemtxs_CheB"/>
    <property type="match status" value="1"/>
</dbReference>
<dbReference type="InterPro" id="IPR035909">
    <property type="entry name" value="CheB_C"/>
</dbReference>
<keyword evidence="1 3" id="KW-0378">Hydrolase</keyword>
<dbReference type="InterPro" id="IPR000673">
    <property type="entry name" value="Sig_transdc_resp-reg_Me-estase"/>
</dbReference>
<dbReference type="EMBL" id="CADCUH010000156">
    <property type="protein sequence ID" value="CAA9357394.1"/>
    <property type="molecule type" value="Genomic_DNA"/>
</dbReference>
<feature type="region of interest" description="Disordered" evidence="6">
    <location>
        <begin position="358"/>
        <end position="384"/>
    </location>
</feature>
<feature type="modified residue" description="4-aspartylphosphate" evidence="3 5">
    <location>
        <position position="56"/>
    </location>
</feature>
<keyword evidence="3 5" id="KW-0597">Phosphoprotein</keyword>
<dbReference type="PROSITE" id="PS50110">
    <property type="entry name" value="RESPONSE_REGULATORY"/>
    <property type="match status" value="1"/>
</dbReference>
<dbReference type="GO" id="GO:0006935">
    <property type="term" value="P:chemotaxis"/>
    <property type="evidence" value="ECO:0007669"/>
    <property type="project" value="UniProtKB-UniRule"/>
</dbReference>
<feature type="active site" evidence="3 4">
    <location>
        <position position="200"/>
    </location>
</feature>
<dbReference type="CDD" id="cd16432">
    <property type="entry name" value="CheB_Rec"/>
    <property type="match status" value="1"/>
</dbReference>
<keyword evidence="3 4" id="KW-0145">Chemotaxis</keyword>
<evidence type="ECO:0000259" key="8">
    <source>
        <dbReference type="PROSITE" id="PS50122"/>
    </source>
</evidence>
<name>A0A6J4MED8_9ACTN</name>
<reference evidence="9" key="1">
    <citation type="submission" date="2020-02" db="EMBL/GenBank/DDBJ databases">
        <authorList>
            <person name="Meier V. D."/>
        </authorList>
    </citation>
    <scope>NUCLEOTIDE SEQUENCE</scope>
    <source>
        <strain evidence="9">AVDCRST_MAG36</strain>
    </source>
</reference>
<dbReference type="GO" id="GO:0008984">
    <property type="term" value="F:protein-glutamate methylesterase activity"/>
    <property type="evidence" value="ECO:0007669"/>
    <property type="project" value="UniProtKB-UniRule"/>
</dbReference>
<organism evidence="9">
    <name type="scientific">uncultured Nocardioidaceae bacterium</name>
    <dbReference type="NCBI Taxonomy" id="253824"/>
    <lineage>
        <taxon>Bacteria</taxon>
        <taxon>Bacillati</taxon>
        <taxon>Actinomycetota</taxon>
        <taxon>Actinomycetes</taxon>
        <taxon>Propionibacteriales</taxon>
        <taxon>Nocardioidaceae</taxon>
        <taxon>environmental samples</taxon>
    </lineage>
</organism>
<gene>
    <name evidence="3" type="primary">cheB</name>
    <name evidence="9" type="ORF">AVDCRST_MAG36-2358</name>
</gene>
<dbReference type="Pfam" id="PF01339">
    <property type="entry name" value="CheB_methylest"/>
    <property type="match status" value="1"/>
</dbReference>
<comment type="domain">
    <text evidence="3">Contains a C-terminal catalytic domain, and an N-terminal region which modulates catalytic activity.</text>
</comment>
<dbReference type="PANTHER" id="PTHR42872:SF3">
    <property type="entry name" value="PROTEIN-GLUTAMATE METHYLESTERASE_PROTEIN-GLUTAMINE GLUTAMINASE 1"/>
    <property type="match status" value="1"/>
</dbReference>
<proteinExistence type="inferred from homology"/>
<dbReference type="EC" id="3.5.1.44" evidence="3"/>
<dbReference type="Gene3D" id="3.40.50.2300">
    <property type="match status" value="1"/>
</dbReference>
<dbReference type="GO" id="GO:0005737">
    <property type="term" value="C:cytoplasm"/>
    <property type="evidence" value="ECO:0007669"/>
    <property type="project" value="UniProtKB-SubCell"/>
</dbReference>
<comment type="similarity">
    <text evidence="3">Belongs to the CheB family.</text>
</comment>
<evidence type="ECO:0000256" key="6">
    <source>
        <dbReference type="SAM" id="MobiDB-lite"/>
    </source>
</evidence>